<proteinExistence type="predicted"/>
<name>A0ABW0F0Y3_9HYPH</name>
<dbReference type="RefSeq" id="WP_260347697.1">
    <property type="nucleotide sequence ID" value="NZ_JBHSLI010000001.1"/>
</dbReference>
<gene>
    <name evidence="2" type="ORF">ACFPK2_04155</name>
</gene>
<sequence>MRQSAGTARAPNKPKRIRIFLAAGLWLSFATAATAANEPRTFRDWMAGCDNIRTCTAISLPPEAAETVAYLRLERPAGPEGAPQLLFRLRGDWKKPPATLQFKLDGAAFPASGKPLPVTADGDVVTLTFSAEDTATLIEAARKATKLTATAPGVSGSISLAGSVAAMLWIDEQQGRLGTGTALVRKGTGTTVPAAPDLPVVAATPVPPLLDMKAAKQQAERLRAELKKRKPDSCEDDASEGDEAWALGDKRVLVALACSRGAYNLSSSFFIMPENEPAKATPLRFADGDGDGGNELTNASFDPRTGHLAFFAKGRGIGDCGVSGGYAWNGREFVRTELAMMGECRGIAPEDWITLYRSRAK</sequence>
<organism evidence="2 3">
    <name type="scientific">Bosea minatitlanensis</name>
    <dbReference type="NCBI Taxonomy" id="128782"/>
    <lineage>
        <taxon>Bacteria</taxon>
        <taxon>Pseudomonadati</taxon>
        <taxon>Pseudomonadota</taxon>
        <taxon>Alphaproteobacteria</taxon>
        <taxon>Hyphomicrobiales</taxon>
        <taxon>Boseaceae</taxon>
        <taxon>Bosea</taxon>
    </lineage>
</organism>
<feature type="chain" id="PRO_5047146543" evidence="1">
    <location>
        <begin position="36"/>
        <end position="361"/>
    </location>
</feature>
<evidence type="ECO:0000313" key="3">
    <source>
        <dbReference type="Proteomes" id="UP001595976"/>
    </source>
</evidence>
<dbReference type="Pfam" id="PF06674">
    <property type="entry name" value="DUF1176"/>
    <property type="match status" value="1"/>
</dbReference>
<accession>A0ABW0F0Y3</accession>
<evidence type="ECO:0000313" key="2">
    <source>
        <dbReference type="EMBL" id="MFC5292180.1"/>
    </source>
</evidence>
<evidence type="ECO:0000256" key="1">
    <source>
        <dbReference type="SAM" id="SignalP"/>
    </source>
</evidence>
<dbReference type="InterPro" id="IPR009560">
    <property type="entry name" value="DUF1176"/>
</dbReference>
<keyword evidence="1" id="KW-0732">Signal</keyword>
<dbReference type="Proteomes" id="UP001595976">
    <property type="component" value="Unassembled WGS sequence"/>
</dbReference>
<keyword evidence="3" id="KW-1185">Reference proteome</keyword>
<reference evidence="3" key="1">
    <citation type="journal article" date="2019" name="Int. J. Syst. Evol. Microbiol.">
        <title>The Global Catalogue of Microorganisms (GCM) 10K type strain sequencing project: providing services to taxonomists for standard genome sequencing and annotation.</title>
        <authorList>
            <consortium name="The Broad Institute Genomics Platform"/>
            <consortium name="The Broad Institute Genome Sequencing Center for Infectious Disease"/>
            <person name="Wu L."/>
            <person name="Ma J."/>
        </authorList>
    </citation>
    <scope>NUCLEOTIDE SEQUENCE [LARGE SCALE GENOMIC DNA]</scope>
    <source>
        <strain evidence="3">CGMCC 1.15643</strain>
    </source>
</reference>
<dbReference type="EMBL" id="JBHSLI010000001">
    <property type="protein sequence ID" value="MFC5292180.1"/>
    <property type="molecule type" value="Genomic_DNA"/>
</dbReference>
<comment type="caution">
    <text evidence="2">The sequence shown here is derived from an EMBL/GenBank/DDBJ whole genome shotgun (WGS) entry which is preliminary data.</text>
</comment>
<protein>
    <submittedName>
        <fullName evidence="2">DUF1176 domain-containing protein</fullName>
    </submittedName>
</protein>
<feature type="signal peptide" evidence="1">
    <location>
        <begin position="1"/>
        <end position="35"/>
    </location>
</feature>